<sequence length="45" mass="5202">MLVFLGKAIHTYKKGVKPDKERRSTKRRSCYGVCSFTYTYGIQLA</sequence>
<dbReference type="Proteomes" id="UP000199017">
    <property type="component" value="Unassembled WGS sequence"/>
</dbReference>
<gene>
    <name evidence="1" type="ORF">SAMN05216352_102414</name>
</gene>
<organism evidence="1 2">
    <name type="scientific">Alteribacillus bidgolensis</name>
    <dbReference type="NCBI Taxonomy" id="930129"/>
    <lineage>
        <taxon>Bacteria</taxon>
        <taxon>Bacillati</taxon>
        <taxon>Bacillota</taxon>
        <taxon>Bacilli</taxon>
        <taxon>Bacillales</taxon>
        <taxon>Bacillaceae</taxon>
        <taxon>Alteribacillus</taxon>
    </lineage>
</organism>
<keyword evidence="2" id="KW-1185">Reference proteome</keyword>
<dbReference type="AlphaFoldDB" id="A0A1G8EWR9"/>
<reference evidence="1 2" key="1">
    <citation type="submission" date="2016-10" db="EMBL/GenBank/DDBJ databases">
        <authorList>
            <person name="de Groot N.N."/>
        </authorList>
    </citation>
    <scope>NUCLEOTIDE SEQUENCE [LARGE SCALE GENOMIC DNA]</scope>
    <source>
        <strain evidence="2">P4B,CCM 7963,CECT 7998,DSM 25260,IBRC-M 10614,KCTC 13821</strain>
    </source>
</reference>
<name>A0A1G8EWR9_9BACI</name>
<proteinExistence type="predicted"/>
<dbReference type="STRING" id="930129.SAMN05216352_102414"/>
<evidence type="ECO:0000313" key="1">
    <source>
        <dbReference type="EMBL" id="SDH74308.1"/>
    </source>
</evidence>
<dbReference type="EMBL" id="FNDU01000002">
    <property type="protein sequence ID" value="SDH74308.1"/>
    <property type="molecule type" value="Genomic_DNA"/>
</dbReference>
<evidence type="ECO:0000313" key="2">
    <source>
        <dbReference type="Proteomes" id="UP000199017"/>
    </source>
</evidence>
<protein>
    <submittedName>
        <fullName evidence="1">Uncharacterized protein</fullName>
    </submittedName>
</protein>
<accession>A0A1G8EWR9</accession>